<name>A0ACB0Z5R4_MELEN</name>
<sequence>MGILLRGRFVAYLVSGRFVVRFFFPFVFFRMDILQCRRFVVGFFPFTVCLSVIFPFLLSRFSNVKYYKIYFFYLLFSLYTFVCTRFIAFICTSR</sequence>
<protein>
    <submittedName>
        <fullName evidence="1">Uncharacterized protein</fullName>
    </submittedName>
</protein>
<dbReference type="EMBL" id="CAVMJV010000026">
    <property type="protein sequence ID" value="CAK5074306.1"/>
    <property type="molecule type" value="Genomic_DNA"/>
</dbReference>
<evidence type="ECO:0000313" key="2">
    <source>
        <dbReference type="Proteomes" id="UP001497535"/>
    </source>
</evidence>
<dbReference type="Proteomes" id="UP001497535">
    <property type="component" value="Unassembled WGS sequence"/>
</dbReference>
<accession>A0ACB0Z5R4</accession>
<keyword evidence="2" id="KW-1185">Reference proteome</keyword>
<gene>
    <name evidence="1" type="ORF">MENTE1834_LOCUS21044</name>
</gene>
<evidence type="ECO:0000313" key="1">
    <source>
        <dbReference type="EMBL" id="CAK5074306.1"/>
    </source>
</evidence>
<reference evidence="1" key="1">
    <citation type="submission" date="2023-11" db="EMBL/GenBank/DDBJ databases">
        <authorList>
            <person name="Poullet M."/>
        </authorList>
    </citation>
    <scope>NUCLEOTIDE SEQUENCE</scope>
    <source>
        <strain evidence="1">E1834</strain>
    </source>
</reference>
<proteinExistence type="predicted"/>
<organism evidence="1 2">
    <name type="scientific">Meloidogyne enterolobii</name>
    <name type="common">Root-knot nematode worm</name>
    <name type="synonym">Meloidogyne mayaguensis</name>
    <dbReference type="NCBI Taxonomy" id="390850"/>
    <lineage>
        <taxon>Eukaryota</taxon>
        <taxon>Metazoa</taxon>
        <taxon>Ecdysozoa</taxon>
        <taxon>Nematoda</taxon>
        <taxon>Chromadorea</taxon>
        <taxon>Rhabditida</taxon>
        <taxon>Tylenchina</taxon>
        <taxon>Tylenchomorpha</taxon>
        <taxon>Tylenchoidea</taxon>
        <taxon>Meloidogynidae</taxon>
        <taxon>Meloidogyninae</taxon>
        <taxon>Meloidogyne</taxon>
    </lineage>
</organism>
<comment type="caution">
    <text evidence="1">The sequence shown here is derived from an EMBL/GenBank/DDBJ whole genome shotgun (WGS) entry which is preliminary data.</text>
</comment>